<accession>A0A8J5KFX5</accession>
<dbReference type="Pfam" id="PF00379">
    <property type="entry name" value="Chitin_bind_4"/>
    <property type="match status" value="1"/>
</dbReference>
<dbReference type="InterPro" id="IPR000618">
    <property type="entry name" value="Insect_cuticle"/>
</dbReference>
<dbReference type="PANTHER" id="PTHR12236:SF79">
    <property type="entry name" value="CUTICULAR PROTEIN 50CB-RELATED"/>
    <property type="match status" value="1"/>
</dbReference>
<reference evidence="5" key="1">
    <citation type="journal article" date="2021" name="Sci. Adv.">
        <title>The American lobster genome reveals insights on longevity, neural, and immune adaptations.</title>
        <authorList>
            <person name="Polinski J.M."/>
            <person name="Zimin A.V."/>
            <person name="Clark K.F."/>
            <person name="Kohn A.B."/>
            <person name="Sadowski N."/>
            <person name="Timp W."/>
            <person name="Ptitsyn A."/>
            <person name="Khanna P."/>
            <person name="Romanova D.Y."/>
            <person name="Williams P."/>
            <person name="Greenwood S.J."/>
            <person name="Moroz L.L."/>
            <person name="Walt D.R."/>
            <person name="Bodnar A.G."/>
        </authorList>
    </citation>
    <scope>NUCLEOTIDE SEQUENCE</scope>
    <source>
        <strain evidence="5">GMGI-L3</strain>
    </source>
</reference>
<dbReference type="EMBL" id="JAHLQT010012386">
    <property type="protein sequence ID" value="KAG7171378.1"/>
    <property type="molecule type" value="Genomic_DNA"/>
</dbReference>
<dbReference type="GO" id="GO:0005615">
    <property type="term" value="C:extracellular space"/>
    <property type="evidence" value="ECO:0007669"/>
    <property type="project" value="TreeGrafter"/>
</dbReference>
<evidence type="ECO:0000313" key="6">
    <source>
        <dbReference type="Proteomes" id="UP000747542"/>
    </source>
</evidence>
<feature type="signal peptide" evidence="4">
    <location>
        <begin position="1"/>
        <end position="17"/>
    </location>
</feature>
<evidence type="ECO:0000256" key="3">
    <source>
        <dbReference type="SAM" id="MobiDB-lite"/>
    </source>
</evidence>
<keyword evidence="4" id="KW-0732">Signal</keyword>
<dbReference type="AlphaFoldDB" id="A0A8J5KFX5"/>
<dbReference type="InterPro" id="IPR051217">
    <property type="entry name" value="Insect_Cuticle_Struc_Prot"/>
</dbReference>
<organism evidence="5 6">
    <name type="scientific">Homarus americanus</name>
    <name type="common">American lobster</name>
    <dbReference type="NCBI Taxonomy" id="6706"/>
    <lineage>
        <taxon>Eukaryota</taxon>
        <taxon>Metazoa</taxon>
        <taxon>Ecdysozoa</taxon>
        <taxon>Arthropoda</taxon>
        <taxon>Crustacea</taxon>
        <taxon>Multicrustacea</taxon>
        <taxon>Malacostraca</taxon>
        <taxon>Eumalacostraca</taxon>
        <taxon>Eucarida</taxon>
        <taxon>Decapoda</taxon>
        <taxon>Pleocyemata</taxon>
        <taxon>Astacidea</taxon>
        <taxon>Nephropoidea</taxon>
        <taxon>Nephropidae</taxon>
        <taxon>Homarus</taxon>
    </lineage>
</organism>
<keyword evidence="1 2" id="KW-0193">Cuticle</keyword>
<name>A0A8J5KFX5_HOMAM</name>
<feature type="compositionally biased region" description="Pro residues" evidence="3">
    <location>
        <begin position="119"/>
        <end position="145"/>
    </location>
</feature>
<proteinExistence type="predicted"/>
<feature type="region of interest" description="Disordered" evidence="3">
    <location>
        <begin position="114"/>
        <end position="145"/>
    </location>
</feature>
<evidence type="ECO:0000256" key="4">
    <source>
        <dbReference type="SAM" id="SignalP"/>
    </source>
</evidence>
<gene>
    <name evidence="5" type="ORF">Hamer_G021414</name>
</gene>
<sequence length="145" mass="15727">MSLKLIVVACVSVVALADQAPVYPAPPAYGYPAPPTYKEPEYPEAPPKYAYNYGVADDYSGANFAASENRDGYKTEGSYTVDLPDGRKQTVTYVDNGDGLEAVVTYEGEAQFPEYQPSYPAPHPPVYHPAPSYPAPTPPVPTYEE</sequence>
<evidence type="ECO:0000256" key="2">
    <source>
        <dbReference type="PROSITE-ProRule" id="PRU00497"/>
    </source>
</evidence>
<feature type="chain" id="PRO_5035206334" evidence="4">
    <location>
        <begin position="18"/>
        <end position="145"/>
    </location>
</feature>
<evidence type="ECO:0000256" key="1">
    <source>
        <dbReference type="ARBA" id="ARBA00022460"/>
    </source>
</evidence>
<dbReference type="Proteomes" id="UP000747542">
    <property type="component" value="Unassembled WGS sequence"/>
</dbReference>
<dbReference type="GO" id="GO:0031012">
    <property type="term" value="C:extracellular matrix"/>
    <property type="evidence" value="ECO:0007669"/>
    <property type="project" value="TreeGrafter"/>
</dbReference>
<keyword evidence="6" id="KW-1185">Reference proteome</keyword>
<dbReference type="PROSITE" id="PS51155">
    <property type="entry name" value="CHIT_BIND_RR_2"/>
    <property type="match status" value="1"/>
</dbReference>
<evidence type="ECO:0000313" key="5">
    <source>
        <dbReference type="EMBL" id="KAG7171378.1"/>
    </source>
</evidence>
<dbReference type="PANTHER" id="PTHR12236">
    <property type="entry name" value="STRUCTURAL CONTITUENT OF CUTICLE"/>
    <property type="match status" value="1"/>
</dbReference>
<dbReference type="GO" id="GO:0042302">
    <property type="term" value="F:structural constituent of cuticle"/>
    <property type="evidence" value="ECO:0007669"/>
    <property type="project" value="UniProtKB-UniRule"/>
</dbReference>
<comment type="caution">
    <text evidence="5">The sequence shown here is derived from an EMBL/GenBank/DDBJ whole genome shotgun (WGS) entry which is preliminary data.</text>
</comment>
<protein>
    <submittedName>
        <fullName evidence="5">Pro-resilin-like 140</fullName>
    </submittedName>
</protein>